<gene>
    <name evidence="3" type="ORF">SAMN02982985_03241</name>
</gene>
<dbReference type="AlphaFoldDB" id="A0A1I4P3D2"/>
<evidence type="ECO:0000313" key="4">
    <source>
        <dbReference type="Proteomes" id="UP000199470"/>
    </source>
</evidence>
<feature type="compositionally biased region" description="Basic and acidic residues" evidence="1">
    <location>
        <begin position="55"/>
        <end position="67"/>
    </location>
</feature>
<dbReference type="EMBL" id="FOTW01000015">
    <property type="protein sequence ID" value="SFM22278.1"/>
    <property type="molecule type" value="Genomic_DNA"/>
</dbReference>
<name>A0A1I4P3D2_9BURK</name>
<evidence type="ECO:0000256" key="2">
    <source>
        <dbReference type="SAM" id="SignalP"/>
    </source>
</evidence>
<evidence type="ECO:0000313" key="3">
    <source>
        <dbReference type="EMBL" id="SFM22278.1"/>
    </source>
</evidence>
<feature type="compositionally biased region" description="Low complexity" evidence="1">
    <location>
        <begin position="68"/>
        <end position="105"/>
    </location>
</feature>
<feature type="signal peptide" evidence="2">
    <location>
        <begin position="1"/>
        <end position="43"/>
    </location>
</feature>
<keyword evidence="2" id="KW-0732">Signal</keyword>
<dbReference type="Proteomes" id="UP000199470">
    <property type="component" value="Unassembled WGS sequence"/>
</dbReference>
<dbReference type="OrthoDB" id="9181795at2"/>
<feature type="chain" id="PRO_5011785147" evidence="2">
    <location>
        <begin position="44"/>
        <end position="172"/>
    </location>
</feature>
<dbReference type="STRING" id="758825.SAMN02982985_03241"/>
<accession>A0A1I4P3D2</accession>
<feature type="region of interest" description="Disordered" evidence="1">
    <location>
        <begin position="44"/>
        <end position="148"/>
    </location>
</feature>
<evidence type="ECO:0000256" key="1">
    <source>
        <dbReference type="SAM" id="MobiDB-lite"/>
    </source>
</evidence>
<organism evidence="3 4">
    <name type="scientific">Rugamonas rubra</name>
    <dbReference type="NCBI Taxonomy" id="758825"/>
    <lineage>
        <taxon>Bacteria</taxon>
        <taxon>Pseudomonadati</taxon>
        <taxon>Pseudomonadota</taxon>
        <taxon>Betaproteobacteria</taxon>
        <taxon>Burkholderiales</taxon>
        <taxon>Oxalobacteraceae</taxon>
        <taxon>Telluria group</taxon>
        <taxon>Rugamonas</taxon>
    </lineage>
</organism>
<reference evidence="3 4" key="1">
    <citation type="submission" date="2016-10" db="EMBL/GenBank/DDBJ databases">
        <authorList>
            <person name="de Groot N.N."/>
        </authorList>
    </citation>
    <scope>NUCLEOTIDE SEQUENCE [LARGE SCALE GENOMIC DNA]</scope>
    <source>
        <strain evidence="3 4">ATCC 43154</strain>
    </source>
</reference>
<dbReference type="RefSeq" id="WP_139236537.1">
    <property type="nucleotide sequence ID" value="NZ_FOTW01000015.1"/>
</dbReference>
<protein>
    <submittedName>
        <fullName evidence="3">Uncharacterized protein</fullName>
    </submittedName>
</protein>
<keyword evidence="4" id="KW-1185">Reference proteome</keyword>
<proteinExistence type="predicted"/>
<sequence length="172" mass="16752">MSPSRFLSRPAVPATASPRPGAARLLAVLAASAALLAGAPAAAQRPALGRLFSSPDERAALDAKRDGAAPAGQPAEPAAPGGAPGMPGMPAEPAPAQAAPAAPAPVQLNGVLRGSSGRATVWLDQQPQAGAGGPAQPGQAQTLQLSSGRRVVLKPGQSYNAANGSVVEAAGR</sequence>